<comment type="caution">
    <text evidence="1">The sequence shown here is derived from an EMBL/GenBank/DDBJ whole genome shotgun (WGS) entry which is preliminary data.</text>
</comment>
<accession>X1IYX9</accession>
<gene>
    <name evidence="1" type="ORF">S03H2_61872</name>
</gene>
<sequence>MSKRKEGMSKNRKRFSVTLTTAYVEAMEGLVDVGVYLDLQDVFRDALRQLFRSHRIEPFLQKVSNDASVG</sequence>
<name>X1IYX9_9ZZZZ</name>
<organism evidence="1">
    <name type="scientific">marine sediment metagenome</name>
    <dbReference type="NCBI Taxonomy" id="412755"/>
    <lineage>
        <taxon>unclassified sequences</taxon>
        <taxon>metagenomes</taxon>
        <taxon>ecological metagenomes</taxon>
    </lineage>
</organism>
<dbReference type="GO" id="GO:0006355">
    <property type="term" value="P:regulation of DNA-templated transcription"/>
    <property type="evidence" value="ECO:0007669"/>
    <property type="project" value="InterPro"/>
</dbReference>
<proteinExistence type="predicted"/>
<dbReference type="EMBL" id="BARU01039976">
    <property type="protein sequence ID" value="GAH86927.1"/>
    <property type="molecule type" value="Genomic_DNA"/>
</dbReference>
<evidence type="ECO:0008006" key="2">
    <source>
        <dbReference type="Google" id="ProtNLM"/>
    </source>
</evidence>
<reference evidence="1" key="1">
    <citation type="journal article" date="2014" name="Front. Microbiol.">
        <title>High frequency of phylogenetically diverse reductive dehalogenase-homologous genes in deep subseafloor sedimentary metagenomes.</title>
        <authorList>
            <person name="Kawai M."/>
            <person name="Futagami T."/>
            <person name="Toyoda A."/>
            <person name="Takaki Y."/>
            <person name="Nishi S."/>
            <person name="Hori S."/>
            <person name="Arai W."/>
            <person name="Tsubouchi T."/>
            <person name="Morono Y."/>
            <person name="Uchiyama I."/>
            <person name="Ito T."/>
            <person name="Fujiyama A."/>
            <person name="Inagaki F."/>
            <person name="Takami H."/>
        </authorList>
    </citation>
    <scope>NUCLEOTIDE SEQUENCE</scope>
    <source>
        <strain evidence="1">Expedition CK06-06</strain>
    </source>
</reference>
<dbReference type="InterPro" id="IPR010985">
    <property type="entry name" value="Ribbon_hlx_hlx"/>
</dbReference>
<evidence type="ECO:0000313" key="1">
    <source>
        <dbReference type="EMBL" id="GAH86927.1"/>
    </source>
</evidence>
<dbReference type="SUPFAM" id="SSF47598">
    <property type="entry name" value="Ribbon-helix-helix"/>
    <property type="match status" value="1"/>
</dbReference>
<protein>
    <recommendedName>
        <fullName evidence="2">Ribbon-helix-helix protein CopG domain-containing protein</fullName>
    </recommendedName>
</protein>
<dbReference type="AlphaFoldDB" id="X1IYX9"/>